<sequence length="837" mass="94314">MKVKTLSIAVLFFGASGTFYAQKDSLKTEKKIEGVTIKGTTKKGAENNIINLQKKSVEVVERVGSTQLSKQGVGDVATAVTKATGTQKQEGTGVIFVRGLGDRNNSTTMNGLPIPSSDPKYKNIDLSIFKTDIIEYLSLEKVYTPRIYGDMNGANIDIYSKEHSGKPYAKIELGSGVNFNSFQRGSFPLNQGPNYFGYHATAKPTARQIFNGGYVFQNSLENKLFFTPINSSLNVELGKTFNIGSGKLSVFAYGGFDNDFNYIQGPQNSYDAQGNRINELNREQNSYNTNTVGVLNLFYRINNNHKVKFTSNYIHSTEQKLGIWRGFIRDIAENETGFIRRGEYKHTDLFVNQLSGDNKLSNKLNLFWNIGYNRLDSKRPDRTQNLARQNDIGGAYSFSNNSTADNNRYFDDFLQNDFVGDVHLDYKLNDKGKITLGYQGRYIDTDFRATQFNFRIINTTAAVDVNNFSSFFNNTNYQAGYFDIRTYRGLIGSTPTAMVPAMFDSNQQNHSGYANIEYKLSDKISGILGVRYDRLDQLINWDVQVFGTGTKNKVYNKFLPSLNVKYSVNDRNNLRFAASKTYTTPMIMEIAPFAYDEINETSYGNPDVKPADNYNADLKWEFFPKAGELISLAAFGKYIQNPISRITIVSAANEVSYVNSGDYGYVYGAEFELRKDLFKVNGKTKFYTFLNASYLKTYQELNNAKTLAENKTLGISTNFNTKSDKLQGASDFLGNINLGIEHRWKKNQMDFTVAYSYISDNIYSLGYTGRGNLVDKGFSTLDSTLKFKFENGIGISLSGKNLLNPYIKREQQNADNDLLVQSFRRGVRTSLGLSYQF</sequence>
<feature type="chain" id="PRO_5043535162" description="TonB-dependent receptor" evidence="5">
    <location>
        <begin position="22"/>
        <end position="837"/>
    </location>
</feature>
<reference evidence="8" key="1">
    <citation type="submission" date="2023-10" db="EMBL/GenBank/DDBJ databases">
        <title>Characterization and whole genome sequencing of a novel strain of Bergeyella porcorum QD2021 isolated from pig.</title>
        <authorList>
            <person name="Liu G."/>
            <person name="Chen C."/>
            <person name="Han X."/>
        </authorList>
    </citation>
    <scope>NUCLEOTIDE SEQUENCE</scope>
    <source>
        <strain evidence="8">QD2021</strain>
    </source>
</reference>
<feature type="domain" description="TonB-dependent receptor plug" evidence="7">
    <location>
        <begin position="57"/>
        <end position="149"/>
    </location>
</feature>
<comment type="similarity">
    <text evidence="4">Belongs to the TonB-dependent receptor family.</text>
</comment>
<evidence type="ECO:0008006" key="10">
    <source>
        <dbReference type="Google" id="ProtNLM"/>
    </source>
</evidence>
<dbReference type="Gene3D" id="2.40.170.20">
    <property type="entry name" value="TonB-dependent receptor, beta-barrel domain"/>
    <property type="match status" value="1"/>
</dbReference>
<dbReference type="RefSeq" id="WP_327984906.1">
    <property type="nucleotide sequence ID" value="NZ_CP136426.1"/>
</dbReference>
<dbReference type="SUPFAM" id="SSF56935">
    <property type="entry name" value="Porins"/>
    <property type="match status" value="1"/>
</dbReference>
<proteinExistence type="inferred from homology"/>
<dbReference type="PANTHER" id="PTHR40980:SF5">
    <property type="entry name" value="TONB-DEPENDENT RECEPTOR"/>
    <property type="match status" value="1"/>
</dbReference>
<dbReference type="InterPro" id="IPR037066">
    <property type="entry name" value="Plug_dom_sf"/>
</dbReference>
<evidence type="ECO:0000313" key="8">
    <source>
        <dbReference type="EMBL" id="WOC51255.1"/>
    </source>
</evidence>
<evidence type="ECO:0000259" key="7">
    <source>
        <dbReference type="Pfam" id="PF07715"/>
    </source>
</evidence>
<gene>
    <name evidence="8" type="ORF">BPO_0608</name>
</gene>
<evidence type="ECO:0000256" key="4">
    <source>
        <dbReference type="RuleBase" id="RU003357"/>
    </source>
</evidence>
<dbReference type="Gene3D" id="2.170.130.10">
    <property type="entry name" value="TonB-dependent receptor, plug domain"/>
    <property type="match status" value="1"/>
</dbReference>
<dbReference type="PANTHER" id="PTHR40980">
    <property type="entry name" value="PLUG DOMAIN-CONTAINING PROTEIN"/>
    <property type="match status" value="1"/>
</dbReference>
<organism evidence="8 9">
    <name type="scientific">Bergeyella porcorum</name>
    <dbReference type="NCBI Taxonomy" id="1735111"/>
    <lineage>
        <taxon>Bacteria</taxon>
        <taxon>Pseudomonadati</taxon>
        <taxon>Bacteroidota</taxon>
        <taxon>Flavobacteriia</taxon>
        <taxon>Flavobacteriales</taxon>
        <taxon>Weeksellaceae</taxon>
        <taxon>Bergeyella</taxon>
    </lineage>
</organism>
<dbReference type="Pfam" id="PF07715">
    <property type="entry name" value="Plug"/>
    <property type="match status" value="1"/>
</dbReference>
<keyword evidence="4" id="KW-0798">TonB box</keyword>
<evidence type="ECO:0000256" key="3">
    <source>
        <dbReference type="ARBA" id="ARBA00023237"/>
    </source>
</evidence>
<dbReference type="KEGG" id="bpor:BPO_0608"/>
<evidence type="ECO:0000256" key="2">
    <source>
        <dbReference type="ARBA" id="ARBA00023136"/>
    </source>
</evidence>
<dbReference type="Proteomes" id="UP001432059">
    <property type="component" value="Chromosome"/>
</dbReference>
<keyword evidence="5" id="KW-0732">Signal</keyword>
<dbReference type="Pfam" id="PF00593">
    <property type="entry name" value="TonB_dep_Rec_b-barrel"/>
    <property type="match status" value="1"/>
</dbReference>
<protein>
    <recommendedName>
        <fullName evidence="10">TonB-dependent receptor</fullName>
    </recommendedName>
</protein>
<evidence type="ECO:0000313" key="9">
    <source>
        <dbReference type="Proteomes" id="UP001432059"/>
    </source>
</evidence>
<dbReference type="AlphaFoldDB" id="A0AAU0EZS7"/>
<name>A0AAU0EZS7_9FLAO</name>
<evidence type="ECO:0000259" key="6">
    <source>
        <dbReference type="Pfam" id="PF00593"/>
    </source>
</evidence>
<dbReference type="InterPro" id="IPR036942">
    <property type="entry name" value="Beta-barrel_TonB_sf"/>
</dbReference>
<keyword evidence="3" id="KW-0998">Cell outer membrane</keyword>
<dbReference type="InterPro" id="IPR000531">
    <property type="entry name" value="Beta-barrel_TonB"/>
</dbReference>
<keyword evidence="2 4" id="KW-0472">Membrane</keyword>
<comment type="subcellular location">
    <subcellularLocation>
        <location evidence="1 4">Cell outer membrane</location>
    </subcellularLocation>
</comment>
<keyword evidence="9" id="KW-1185">Reference proteome</keyword>
<feature type="domain" description="TonB-dependent receptor-like beta-barrel" evidence="6">
    <location>
        <begin position="381"/>
        <end position="802"/>
    </location>
</feature>
<evidence type="ECO:0000256" key="5">
    <source>
        <dbReference type="SAM" id="SignalP"/>
    </source>
</evidence>
<feature type="signal peptide" evidence="5">
    <location>
        <begin position="1"/>
        <end position="21"/>
    </location>
</feature>
<dbReference type="GO" id="GO:0009279">
    <property type="term" value="C:cell outer membrane"/>
    <property type="evidence" value="ECO:0007669"/>
    <property type="project" value="UniProtKB-SubCell"/>
</dbReference>
<accession>A0AAU0EZS7</accession>
<dbReference type="EMBL" id="CP136426">
    <property type="protein sequence ID" value="WOC51255.1"/>
    <property type="molecule type" value="Genomic_DNA"/>
</dbReference>
<evidence type="ECO:0000256" key="1">
    <source>
        <dbReference type="ARBA" id="ARBA00004442"/>
    </source>
</evidence>
<dbReference type="InterPro" id="IPR012910">
    <property type="entry name" value="Plug_dom"/>
</dbReference>